<proteinExistence type="predicted"/>
<dbReference type="HOGENOM" id="CLU_2264072_0_0_1"/>
<dbReference type="EMBL" id="KN834825">
    <property type="protein sequence ID" value="KIK53725.1"/>
    <property type="molecule type" value="Genomic_DNA"/>
</dbReference>
<name>A0A0D0ATD1_9AGAR</name>
<reference evidence="1 2" key="1">
    <citation type="submission" date="2014-04" db="EMBL/GenBank/DDBJ databases">
        <title>Evolutionary Origins and Diversification of the Mycorrhizal Mutualists.</title>
        <authorList>
            <consortium name="DOE Joint Genome Institute"/>
            <consortium name="Mycorrhizal Genomics Consortium"/>
            <person name="Kohler A."/>
            <person name="Kuo A."/>
            <person name="Nagy L.G."/>
            <person name="Floudas D."/>
            <person name="Copeland A."/>
            <person name="Barry K.W."/>
            <person name="Cichocki N."/>
            <person name="Veneault-Fourrey C."/>
            <person name="LaButti K."/>
            <person name="Lindquist E.A."/>
            <person name="Lipzen A."/>
            <person name="Lundell T."/>
            <person name="Morin E."/>
            <person name="Murat C."/>
            <person name="Riley R."/>
            <person name="Ohm R."/>
            <person name="Sun H."/>
            <person name="Tunlid A."/>
            <person name="Henrissat B."/>
            <person name="Grigoriev I.V."/>
            <person name="Hibbett D.S."/>
            <person name="Martin F."/>
        </authorList>
    </citation>
    <scope>NUCLEOTIDE SEQUENCE [LARGE SCALE GENOMIC DNA]</scope>
    <source>
        <strain evidence="1 2">FD-317 M1</strain>
    </source>
</reference>
<keyword evidence="2" id="KW-1185">Reference proteome</keyword>
<dbReference type="AlphaFoldDB" id="A0A0D0ATD1"/>
<evidence type="ECO:0000313" key="1">
    <source>
        <dbReference type="EMBL" id="KIK53725.1"/>
    </source>
</evidence>
<evidence type="ECO:0000313" key="2">
    <source>
        <dbReference type="Proteomes" id="UP000053593"/>
    </source>
</evidence>
<sequence>MFSMQNPITGTLQYPGLSINAHGSDTYIAYRNAPLPATFLTWAQFDPSPPLDGDHTQHNGTSSELNGTITLFVGDRVRSVEMHIDFIGLLYPNLSVTPHGSLR</sequence>
<gene>
    <name evidence="1" type="ORF">GYMLUDRAFT_250181</name>
</gene>
<accession>A0A0D0ATD1</accession>
<organism evidence="1 2">
    <name type="scientific">Collybiopsis luxurians FD-317 M1</name>
    <dbReference type="NCBI Taxonomy" id="944289"/>
    <lineage>
        <taxon>Eukaryota</taxon>
        <taxon>Fungi</taxon>
        <taxon>Dikarya</taxon>
        <taxon>Basidiomycota</taxon>
        <taxon>Agaricomycotina</taxon>
        <taxon>Agaricomycetes</taxon>
        <taxon>Agaricomycetidae</taxon>
        <taxon>Agaricales</taxon>
        <taxon>Marasmiineae</taxon>
        <taxon>Omphalotaceae</taxon>
        <taxon>Collybiopsis</taxon>
        <taxon>Collybiopsis luxurians</taxon>
    </lineage>
</organism>
<dbReference type="Proteomes" id="UP000053593">
    <property type="component" value="Unassembled WGS sequence"/>
</dbReference>
<protein>
    <submittedName>
        <fullName evidence="1">Uncharacterized protein</fullName>
    </submittedName>
</protein>